<dbReference type="Proteomes" id="UP000236333">
    <property type="component" value="Unassembled WGS sequence"/>
</dbReference>
<feature type="non-terminal residue" evidence="2">
    <location>
        <position position="37"/>
    </location>
</feature>
<dbReference type="AlphaFoldDB" id="A0A2J8A6N8"/>
<keyword evidence="3" id="KW-1185">Reference proteome</keyword>
<gene>
    <name evidence="2" type="ORF">TSOC_005285</name>
</gene>
<organism evidence="2 3">
    <name type="scientific">Tetrabaena socialis</name>
    <dbReference type="NCBI Taxonomy" id="47790"/>
    <lineage>
        <taxon>Eukaryota</taxon>
        <taxon>Viridiplantae</taxon>
        <taxon>Chlorophyta</taxon>
        <taxon>core chlorophytes</taxon>
        <taxon>Chlorophyceae</taxon>
        <taxon>CS clade</taxon>
        <taxon>Chlamydomonadales</taxon>
        <taxon>Tetrabaenaceae</taxon>
        <taxon>Tetrabaena</taxon>
    </lineage>
</organism>
<dbReference type="EMBL" id="PGGS01000140">
    <property type="protein sequence ID" value="PNH08196.1"/>
    <property type="molecule type" value="Genomic_DNA"/>
</dbReference>
<evidence type="ECO:0000313" key="3">
    <source>
        <dbReference type="Proteomes" id="UP000236333"/>
    </source>
</evidence>
<dbReference type="OrthoDB" id="441172at2759"/>
<sequence length="37" mass="4176">MGNFSSKKSKGPAITEADRAILSLKTQRRQLEDQEKL</sequence>
<accession>A0A2J8A6N8</accession>
<evidence type="ECO:0000313" key="2">
    <source>
        <dbReference type="EMBL" id="PNH08196.1"/>
    </source>
</evidence>
<feature type="region of interest" description="Disordered" evidence="1">
    <location>
        <begin position="1"/>
        <end position="37"/>
    </location>
</feature>
<protein>
    <submittedName>
        <fullName evidence="2">Uncharacterized protein</fullName>
    </submittedName>
</protein>
<name>A0A2J8A6N8_9CHLO</name>
<reference evidence="2 3" key="1">
    <citation type="journal article" date="2017" name="Mol. Biol. Evol.">
        <title>The 4-celled Tetrabaena socialis nuclear genome reveals the essential components for genetic control of cell number at the origin of multicellularity in the volvocine lineage.</title>
        <authorList>
            <person name="Featherston J."/>
            <person name="Arakaki Y."/>
            <person name="Hanschen E.R."/>
            <person name="Ferris P.J."/>
            <person name="Michod R.E."/>
            <person name="Olson B.J.S.C."/>
            <person name="Nozaki H."/>
            <person name="Durand P.M."/>
        </authorList>
    </citation>
    <scope>NUCLEOTIDE SEQUENCE [LARGE SCALE GENOMIC DNA]</scope>
    <source>
        <strain evidence="2 3">NIES-571</strain>
    </source>
</reference>
<evidence type="ECO:0000256" key="1">
    <source>
        <dbReference type="SAM" id="MobiDB-lite"/>
    </source>
</evidence>
<proteinExistence type="predicted"/>
<comment type="caution">
    <text evidence="2">The sequence shown here is derived from an EMBL/GenBank/DDBJ whole genome shotgun (WGS) entry which is preliminary data.</text>
</comment>